<keyword evidence="3" id="KW-1185">Reference proteome</keyword>
<evidence type="ECO:0000313" key="2">
    <source>
        <dbReference type="EMBL" id="CAH2319144.1"/>
    </source>
</evidence>
<proteinExistence type="predicted"/>
<evidence type="ECO:0000313" key="3">
    <source>
        <dbReference type="Proteomes" id="UP001295444"/>
    </source>
</evidence>
<name>A0AAD1WLI5_PELCU</name>
<reference evidence="2" key="1">
    <citation type="submission" date="2022-03" db="EMBL/GenBank/DDBJ databases">
        <authorList>
            <person name="Alioto T."/>
            <person name="Alioto T."/>
            <person name="Gomez Garrido J."/>
        </authorList>
    </citation>
    <scope>NUCLEOTIDE SEQUENCE</scope>
</reference>
<accession>A0AAD1WLI5</accession>
<protein>
    <submittedName>
        <fullName evidence="2">Uncharacterized protein</fullName>
    </submittedName>
</protein>
<feature type="compositionally biased region" description="Basic and acidic residues" evidence="1">
    <location>
        <begin position="8"/>
        <end position="48"/>
    </location>
</feature>
<evidence type="ECO:0000256" key="1">
    <source>
        <dbReference type="SAM" id="MobiDB-lite"/>
    </source>
</evidence>
<dbReference type="Proteomes" id="UP001295444">
    <property type="component" value="Chromosome 10"/>
</dbReference>
<feature type="region of interest" description="Disordered" evidence="1">
    <location>
        <begin position="1"/>
        <end position="64"/>
    </location>
</feature>
<dbReference type="EMBL" id="OW240921">
    <property type="protein sequence ID" value="CAH2319144.1"/>
    <property type="molecule type" value="Genomic_DNA"/>
</dbReference>
<feature type="non-terminal residue" evidence="2">
    <location>
        <position position="64"/>
    </location>
</feature>
<gene>
    <name evidence="2" type="ORF">PECUL_23A013713</name>
</gene>
<organism evidence="2 3">
    <name type="scientific">Pelobates cultripes</name>
    <name type="common">Western spadefoot toad</name>
    <dbReference type="NCBI Taxonomy" id="61616"/>
    <lineage>
        <taxon>Eukaryota</taxon>
        <taxon>Metazoa</taxon>
        <taxon>Chordata</taxon>
        <taxon>Craniata</taxon>
        <taxon>Vertebrata</taxon>
        <taxon>Euteleostomi</taxon>
        <taxon>Amphibia</taxon>
        <taxon>Batrachia</taxon>
        <taxon>Anura</taxon>
        <taxon>Pelobatoidea</taxon>
        <taxon>Pelobatidae</taxon>
        <taxon>Pelobates</taxon>
    </lineage>
</organism>
<dbReference type="AlphaFoldDB" id="A0AAD1WLI5"/>
<sequence length="64" mass="7229">MSRKVKKQKEPNIEDSVRRKRRLSNEGEEKEIGAGRTNDKQDGPHHEALVPGPGRETLDLLISP</sequence>